<comment type="caution">
    <text evidence="10">The sequence shown here is derived from an EMBL/GenBank/DDBJ whole genome shotgun (WGS) entry which is preliminary data.</text>
</comment>
<gene>
    <name evidence="10" type="ORF">TIFTF001_008141</name>
</gene>
<proteinExistence type="inferred from homology"/>
<feature type="chain" id="PRO_5041714246" description="Fe(2+) transport protein 1" evidence="9">
    <location>
        <begin position="24"/>
        <end position="338"/>
    </location>
</feature>
<dbReference type="InterPro" id="IPR003689">
    <property type="entry name" value="ZIP"/>
</dbReference>
<evidence type="ECO:0000256" key="5">
    <source>
        <dbReference type="ARBA" id="ARBA00022989"/>
    </source>
</evidence>
<feature type="signal peptide" evidence="9">
    <location>
        <begin position="1"/>
        <end position="23"/>
    </location>
</feature>
<dbReference type="EMBL" id="BTGU01000008">
    <property type="protein sequence ID" value="GMN38910.1"/>
    <property type="molecule type" value="Genomic_DNA"/>
</dbReference>
<organism evidence="10 11">
    <name type="scientific">Ficus carica</name>
    <name type="common">Common fig</name>
    <dbReference type="NCBI Taxonomy" id="3494"/>
    <lineage>
        <taxon>Eukaryota</taxon>
        <taxon>Viridiplantae</taxon>
        <taxon>Streptophyta</taxon>
        <taxon>Embryophyta</taxon>
        <taxon>Tracheophyta</taxon>
        <taxon>Spermatophyta</taxon>
        <taxon>Magnoliopsida</taxon>
        <taxon>eudicotyledons</taxon>
        <taxon>Gunneridae</taxon>
        <taxon>Pentapetalae</taxon>
        <taxon>rosids</taxon>
        <taxon>fabids</taxon>
        <taxon>Rosales</taxon>
        <taxon>Moraceae</taxon>
        <taxon>Ficeae</taxon>
        <taxon>Ficus</taxon>
    </lineage>
</organism>
<protein>
    <recommendedName>
        <fullName evidence="12">Fe(2+) transport protein 1</fullName>
    </recommendedName>
</protein>
<comment type="subcellular location">
    <subcellularLocation>
        <location evidence="1 8">Membrane</location>
        <topology evidence="1 8">Multi-pass membrane protein</topology>
    </subcellularLocation>
</comment>
<feature type="transmembrane region" description="Helical" evidence="8">
    <location>
        <begin position="248"/>
        <end position="270"/>
    </location>
</feature>
<evidence type="ECO:0000256" key="2">
    <source>
        <dbReference type="ARBA" id="ARBA00006939"/>
    </source>
</evidence>
<evidence type="ECO:0000313" key="11">
    <source>
        <dbReference type="Proteomes" id="UP001187192"/>
    </source>
</evidence>
<evidence type="ECO:0000256" key="6">
    <source>
        <dbReference type="ARBA" id="ARBA00023065"/>
    </source>
</evidence>
<keyword evidence="7 8" id="KW-0472">Membrane</keyword>
<dbReference type="PANTHER" id="PTHR11040">
    <property type="entry name" value="ZINC/IRON TRANSPORTER"/>
    <property type="match status" value="1"/>
</dbReference>
<evidence type="ECO:0000256" key="1">
    <source>
        <dbReference type="ARBA" id="ARBA00004141"/>
    </source>
</evidence>
<dbReference type="Proteomes" id="UP001187192">
    <property type="component" value="Unassembled WGS sequence"/>
</dbReference>
<keyword evidence="4 8" id="KW-0812">Transmembrane</keyword>
<comment type="caution">
    <text evidence="8">Lacks conserved residue(s) required for the propagation of feature annotation.</text>
</comment>
<feature type="transmembrane region" description="Helical" evidence="8">
    <location>
        <begin position="318"/>
        <end position="337"/>
    </location>
</feature>
<evidence type="ECO:0000256" key="7">
    <source>
        <dbReference type="ARBA" id="ARBA00023136"/>
    </source>
</evidence>
<feature type="transmembrane region" description="Helical" evidence="8">
    <location>
        <begin position="184"/>
        <end position="204"/>
    </location>
</feature>
<name>A0AA87ZUB6_FICCA</name>
<reference evidence="10" key="1">
    <citation type="submission" date="2023-07" db="EMBL/GenBank/DDBJ databases">
        <title>draft genome sequence of fig (Ficus carica).</title>
        <authorList>
            <person name="Takahashi T."/>
            <person name="Nishimura K."/>
        </authorList>
    </citation>
    <scope>NUCLEOTIDE SEQUENCE</scope>
</reference>
<accession>A0AA87ZUB6</accession>
<keyword evidence="6 8" id="KW-0406">Ion transport</keyword>
<keyword evidence="5 8" id="KW-1133">Transmembrane helix</keyword>
<dbReference type="AlphaFoldDB" id="A0AA87ZUB6"/>
<dbReference type="Pfam" id="PF02535">
    <property type="entry name" value="Zip"/>
    <property type="match status" value="1"/>
</dbReference>
<evidence type="ECO:0000256" key="3">
    <source>
        <dbReference type="ARBA" id="ARBA00022448"/>
    </source>
</evidence>
<comment type="similarity">
    <text evidence="2 8">Belongs to the ZIP transporter (TC 2.A.5) family.</text>
</comment>
<keyword evidence="9" id="KW-0732">Signal</keyword>
<feature type="transmembrane region" description="Helical" evidence="8">
    <location>
        <begin position="276"/>
        <end position="297"/>
    </location>
</feature>
<dbReference type="InterPro" id="IPR004698">
    <property type="entry name" value="Zn/Fe_permease_fun/pln"/>
</dbReference>
<keyword evidence="11" id="KW-1185">Reference proteome</keyword>
<keyword evidence="3 8" id="KW-0813">Transport</keyword>
<sequence>MASTVKTHAIPLLLVLFLSSAVAGGENRTPPECLNSGGSCRDKAEALKLKLIAIGSILTTSMLGICLPLFSRSVPALRPERKPFVVVKAFAAGVILATGYMHVLPDSFQCLNSPCLPETPWRKFPFAAFVTMLSAVATLMVDSFSMSCYRKRFPQVLDVAANEEVEEEKSVAKDYSSELIRHRVVAQVLELGIVVHSVVIGLSLGASDNRCTIRPLIAALCFHQLFEGTGLGGCILQAEYGMKMKAIMAFFFSFTTPFGIALGIGLSNVYSENSPTALIVVGLLNACSAGLLHYMALVELLASDFLGSRLQASVNLQLLSYSAVLLGAGGMSLMAKWA</sequence>
<dbReference type="PANTHER" id="PTHR11040:SF41">
    <property type="entry name" value="ZINC TRANSPORTER 7"/>
    <property type="match status" value="1"/>
</dbReference>
<evidence type="ECO:0000256" key="8">
    <source>
        <dbReference type="RuleBase" id="RU362088"/>
    </source>
</evidence>
<dbReference type="GO" id="GO:0005886">
    <property type="term" value="C:plasma membrane"/>
    <property type="evidence" value="ECO:0007669"/>
    <property type="project" value="TreeGrafter"/>
</dbReference>
<feature type="transmembrane region" description="Helical" evidence="8">
    <location>
        <begin position="124"/>
        <end position="144"/>
    </location>
</feature>
<evidence type="ECO:0000256" key="9">
    <source>
        <dbReference type="SAM" id="SignalP"/>
    </source>
</evidence>
<dbReference type="NCBIfam" id="TIGR00820">
    <property type="entry name" value="zip"/>
    <property type="match status" value="1"/>
</dbReference>
<feature type="transmembrane region" description="Helical" evidence="8">
    <location>
        <begin position="51"/>
        <end position="71"/>
    </location>
</feature>
<feature type="transmembrane region" description="Helical" evidence="8">
    <location>
        <begin position="83"/>
        <end position="104"/>
    </location>
</feature>
<evidence type="ECO:0008006" key="12">
    <source>
        <dbReference type="Google" id="ProtNLM"/>
    </source>
</evidence>
<dbReference type="GO" id="GO:0005385">
    <property type="term" value="F:zinc ion transmembrane transporter activity"/>
    <property type="evidence" value="ECO:0007669"/>
    <property type="project" value="InterPro"/>
</dbReference>
<evidence type="ECO:0000313" key="10">
    <source>
        <dbReference type="EMBL" id="GMN38910.1"/>
    </source>
</evidence>
<evidence type="ECO:0000256" key="4">
    <source>
        <dbReference type="ARBA" id="ARBA00022692"/>
    </source>
</evidence>